<dbReference type="InterPro" id="IPR036397">
    <property type="entry name" value="RNaseH_sf"/>
</dbReference>
<keyword evidence="3" id="KW-1185">Reference proteome</keyword>
<dbReference type="InterPro" id="IPR003165">
    <property type="entry name" value="Piwi"/>
</dbReference>
<dbReference type="Proteomes" id="UP000298416">
    <property type="component" value="Unassembled WGS sequence"/>
</dbReference>
<gene>
    <name evidence="2" type="ORF">SASPL_119477</name>
</gene>
<dbReference type="Gene3D" id="3.40.50.2300">
    <property type="match status" value="1"/>
</dbReference>
<reference evidence="2" key="1">
    <citation type="submission" date="2018-01" db="EMBL/GenBank/DDBJ databases">
        <authorList>
            <person name="Mao J.F."/>
        </authorList>
    </citation>
    <scope>NUCLEOTIDE SEQUENCE</scope>
    <source>
        <strain evidence="2">Huo1</strain>
        <tissue evidence="2">Leaf</tissue>
    </source>
</reference>
<dbReference type="GO" id="GO:0003676">
    <property type="term" value="F:nucleic acid binding"/>
    <property type="evidence" value="ECO:0007669"/>
    <property type="project" value="InterPro"/>
</dbReference>
<name>A0A8X8XP34_SALSN</name>
<dbReference type="SMART" id="SM00950">
    <property type="entry name" value="Piwi"/>
    <property type="match status" value="1"/>
</dbReference>
<proteinExistence type="predicted"/>
<evidence type="ECO:0000313" key="2">
    <source>
        <dbReference type="EMBL" id="KAG6417323.1"/>
    </source>
</evidence>
<dbReference type="SUPFAM" id="SSF53098">
    <property type="entry name" value="Ribonuclease H-like"/>
    <property type="match status" value="1"/>
</dbReference>
<dbReference type="EMBL" id="PNBA02000007">
    <property type="protein sequence ID" value="KAG6417323.1"/>
    <property type="molecule type" value="Genomic_DNA"/>
</dbReference>
<organism evidence="2">
    <name type="scientific">Salvia splendens</name>
    <name type="common">Scarlet sage</name>
    <dbReference type="NCBI Taxonomy" id="180675"/>
    <lineage>
        <taxon>Eukaryota</taxon>
        <taxon>Viridiplantae</taxon>
        <taxon>Streptophyta</taxon>
        <taxon>Embryophyta</taxon>
        <taxon>Tracheophyta</taxon>
        <taxon>Spermatophyta</taxon>
        <taxon>Magnoliopsida</taxon>
        <taxon>eudicotyledons</taxon>
        <taxon>Gunneridae</taxon>
        <taxon>Pentapetalae</taxon>
        <taxon>asterids</taxon>
        <taxon>lamiids</taxon>
        <taxon>Lamiales</taxon>
        <taxon>Lamiaceae</taxon>
        <taxon>Nepetoideae</taxon>
        <taxon>Mentheae</taxon>
        <taxon>Salviinae</taxon>
        <taxon>Salvia</taxon>
        <taxon>Salvia subgen. Calosphace</taxon>
        <taxon>core Calosphace</taxon>
    </lineage>
</organism>
<feature type="domain" description="Piwi" evidence="1">
    <location>
        <begin position="89"/>
        <end position="276"/>
    </location>
</feature>
<dbReference type="AlphaFoldDB" id="A0A8X8XP34"/>
<dbReference type="PROSITE" id="PS50822">
    <property type="entry name" value="PIWI"/>
    <property type="match status" value="1"/>
</dbReference>
<dbReference type="Pfam" id="PF16488">
    <property type="entry name" value="ArgoL2"/>
    <property type="match status" value="1"/>
</dbReference>
<dbReference type="Gene3D" id="3.30.420.10">
    <property type="entry name" value="Ribonuclease H-like superfamily/Ribonuclease H"/>
    <property type="match status" value="1"/>
</dbReference>
<evidence type="ECO:0000259" key="1">
    <source>
        <dbReference type="PROSITE" id="PS50822"/>
    </source>
</evidence>
<sequence>MHTLSFSFAYNAYMRMLHKNNYNNDKLVNDHVGIDVGPQMTSIEARVLPPPVEFNRRPLVPVRNAHVPIEKALIDLETEFSKTGKQLQLLIVILPEMTGSYGTIKRVCETELGIVSQCCLPKNVSKPGKQYMQYLENVSLKINAKAGGRNSVLEMAVKGKFPYLSDRPTIIFGADVTHPQPGEDSSPSIAAVVASTDWPEVTKYRALVSTQAHREEIIQDLYSTSYVTDYRNGRDGVSEGQFSQACNSIEENYMPRVTFIVVQKRHHTRLFAANHNILPGINYAGRERNKEVAPLPKIKDISVLMKELISK</sequence>
<dbReference type="PANTHER" id="PTHR22891">
    <property type="entry name" value="EUKARYOTIC TRANSLATION INITIATION FACTOR 2C"/>
    <property type="match status" value="1"/>
</dbReference>
<protein>
    <recommendedName>
        <fullName evidence="1">Piwi domain-containing protein</fullName>
    </recommendedName>
</protein>
<dbReference type="Pfam" id="PF02171">
    <property type="entry name" value="Piwi"/>
    <property type="match status" value="1"/>
</dbReference>
<reference evidence="2" key="2">
    <citation type="submission" date="2020-08" db="EMBL/GenBank/DDBJ databases">
        <title>Plant Genome Project.</title>
        <authorList>
            <person name="Zhang R.-G."/>
        </authorList>
    </citation>
    <scope>NUCLEOTIDE SEQUENCE</scope>
    <source>
        <strain evidence="2">Huo1</strain>
        <tissue evidence="2">Leaf</tissue>
    </source>
</reference>
<dbReference type="InterPro" id="IPR012337">
    <property type="entry name" value="RNaseH-like_sf"/>
</dbReference>
<evidence type="ECO:0000313" key="3">
    <source>
        <dbReference type="Proteomes" id="UP000298416"/>
    </source>
</evidence>
<comment type="caution">
    <text evidence="2">The sequence shown here is derived from an EMBL/GenBank/DDBJ whole genome shotgun (WGS) entry which is preliminary data.</text>
</comment>
<accession>A0A8X8XP34</accession>
<dbReference type="InterPro" id="IPR032472">
    <property type="entry name" value="ArgoL2"/>
</dbReference>